<keyword evidence="2" id="KW-0812">Transmembrane</keyword>
<dbReference type="AlphaFoldDB" id="A0A3E5BUR3"/>
<reference evidence="5 6" key="1">
    <citation type="journal article" date="2019" name="Nat. Med.">
        <title>A library of human gut bacterial isolates paired with longitudinal multiomics data enables mechanistic microbiome research.</title>
        <authorList>
            <person name="Poyet M."/>
            <person name="Groussin M."/>
            <person name="Gibbons S.M."/>
            <person name="Avila-Pacheco J."/>
            <person name="Jiang X."/>
            <person name="Kearney S.M."/>
            <person name="Perrotta A.R."/>
            <person name="Berdy B."/>
            <person name="Zhao S."/>
            <person name="Lieberman T.D."/>
            <person name="Swanson P.K."/>
            <person name="Smith M."/>
            <person name="Roesemann S."/>
            <person name="Alexander J.E."/>
            <person name="Rich S.A."/>
            <person name="Livny J."/>
            <person name="Vlamakis H."/>
            <person name="Clish C."/>
            <person name="Bullock K."/>
            <person name="Deik A."/>
            <person name="Scott J."/>
            <person name="Pierce K.A."/>
            <person name="Xavier R.J."/>
            <person name="Alm E.J."/>
        </authorList>
    </citation>
    <scope>NUCLEOTIDE SEQUENCE [LARGE SCALE GENOMIC DNA]</scope>
    <source>
        <strain evidence="4 6">BIOML-A21</strain>
        <strain evidence="3 5">BIOML-A42</strain>
    </source>
</reference>
<keyword evidence="2" id="KW-0472">Membrane</keyword>
<evidence type="ECO:0000313" key="3">
    <source>
        <dbReference type="EMBL" id="KAB4086790.1"/>
    </source>
</evidence>
<dbReference type="EMBL" id="WCUA01000005">
    <property type="protein sequence ID" value="KAB4186477.1"/>
    <property type="molecule type" value="Genomic_DNA"/>
</dbReference>
<feature type="coiled-coil region" evidence="1">
    <location>
        <begin position="66"/>
        <end position="93"/>
    </location>
</feature>
<feature type="transmembrane region" description="Helical" evidence="2">
    <location>
        <begin position="7"/>
        <end position="27"/>
    </location>
</feature>
<name>A0A3E5BUR3_BACUN</name>
<dbReference type="Proteomes" id="UP000442334">
    <property type="component" value="Unassembled WGS sequence"/>
</dbReference>
<accession>A0A3E5BUR3</accession>
<proteinExistence type="predicted"/>
<protein>
    <submittedName>
        <fullName evidence="4">Uncharacterized protein</fullName>
    </submittedName>
</protein>
<evidence type="ECO:0000313" key="6">
    <source>
        <dbReference type="Proteomes" id="UP000442334"/>
    </source>
</evidence>
<keyword evidence="2" id="KW-1133">Transmembrane helix</keyword>
<organism evidence="4 6">
    <name type="scientific">Bacteroides uniformis</name>
    <dbReference type="NCBI Taxonomy" id="820"/>
    <lineage>
        <taxon>Bacteria</taxon>
        <taxon>Pseudomonadati</taxon>
        <taxon>Bacteroidota</taxon>
        <taxon>Bacteroidia</taxon>
        <taxon>Bacteroidales</taxon>
        <taxon>Bacteroidaceae</taxon>
        <taxon>Bacteroides</taxon>
    </lineage>
</organism>
<evidence type="ECO:0000256" key="2">
    <source>
        <dbReference type="SAM" id="Phobius"/>
    </source>
</evidence>
<dbReference type="Proteomes" id="UP000432488">
    <property type="component" value="Unassembled WGS sequence"/>
</dbReference>
<dbReference type="RefSeq" id="WP_011966725.1">
    <property type="nucleotide sequence ID" value="NZ_JARDAG010000001.1"/>
</dbReference>
<dbReference type="EMBL" id="WCUV01000022">
    <property type="protein sequence ID" value="KAB4086790.1"/>
    <property type="molecule type" value="Genomic_DNA"/>
</dbReference>
<feature type="transmembrane region" description="Helical" evidence="2">
    <location>
        <begin position="39"/>
        <end position="64"/>
    </location>
</feature>
<evidence type="ECO:0000313" key="4">
    <source>
        <dbReference type="EMBL" id="KAB4186477.1"/>
    </source>
</evidence>
<comment type="caution">
    <text evidence="4">The sequence shown here is derived from an EMBL/GenBank/DDBJ whole genome shotgun (WGS) entry which is preliminary data.</text>
</comment>
<evidence type="ECO:0000256" key="1">
    <source>
        <dbReference type="SAM" id="Coils"/>
    </source>
</evidence>
<gene>
    <name evidence="4" type="ORF">GAQ34_06280</name>
    <name evidence="3" type="ORF">GAQ56_21015</name>
</gene>
<sequence length="205" mass="23145">MACKNNIILNSTCIISSITCVALTFWGQIKNNGTITTDSYIGIIASLIGICATIVVGFQITSFFELRNLKQQIDQVEKQRKDLELYKATISNEIHLSRTGISNAFGILSVVEKKSLLGFAARVSSIVCDDLQATPGNILLTRYQQLYDATSFFLKTNDYVDLMYPITENLKYIHIPQNKENYNEIMKLHFDIITMMEKAKQNLAK</sequence>
<keyword evidence="1" id="KW-0175">Coiled coil</keyword>
<evidence type="ECO:0000313" key="5">
    <source>
        <dbReference type="Proteomes" id="UP000432488"/>
    </source>
</evidence>